<dbReference type="InterPro" id="IPR036291">
    <property type="entry name" value="NAD(P)-bd_dom_sf"/>
</dbReference>
<evidence type="ECO:0000259" key="1">
    <source>
        <dbReference type="Pfam" id="PF01370"/>
    </source>
</evidence>
<dbReference type="PANTHER" id="PTHR43245:SF13">
    <property type="entry name" value="UDP-D-APIOSE_UDP-D-XYLOSE SYNTHASE 2"/>
    <property type="match status" value="1"/>
</dbReference>
<dbReference type="RefSeq" id="WP_380052459.1">
    <property type="nucleotide sequence ID" value="NZ_JBHLTC010000035.1"/>
</dbReference>
<dbReference type="EMBL" id="JBHLTC010000035">
    <property type="protein sequence ID" value="MFC0627549.1"/>
    <property type="molecule type" value="Genomic_DNA"/>
</dbReference>
<protein>
    <submittedName>
        <fullName evidence="2">NAD-dependent epimerase/dehydratase family protein</fullName>
    </submittedName>
</protein>
<dbReference type="InterPro" id="IPR050177">
    <property type="entry name" value="Lipid_A_modif_metabolic_enz"/>
</dbReference>
<keyword evidence="3" id="KW-1185">Reference proteome</keyword>
<dbReference type="SUPFAM" id="SSF51735">
    <property type="entry name" value="NAD(P)-binding Rossmann-fold domains"/>
    <property type="match status" value="1"/>
</dbReference>
<organism evidence="2 3">
    <name type="scientific">Kribbella deserti</name>
    <dbReference type="NCBI Taxonomy" id="1926257"/>
    <lineage>
        <taxon>Bacteria</taxon>
        <taxon>Bacillati</taxon>
        <taxon>Actinomycetota</taxon>
        <taxon>Actinomycetes</taxon>
        <taxon>Propionibacteriales</taxon>
        <taxon>Kribbellaceae</taxon>
        <taxon>Kribbella</taxon>
    </lineage>
</organism>
<dbReference type="PANTHER" id="PTHR43245">
    <property type="entry name" value="BIFUNCTIONAL POLYMYXIN RESISTANCE PROTEIN ARNA"/>
    <property type="match status" value="1"/>
</dbReference>
<gene>
    <name evidence="2" type="ORF">ACFFGN_25985</name>
</gene>
<dbReference type="Pfam" id="PF01370">
    <property type="entry name" value="Epimerase"/>
    <property type="match status" value="1"/>
</dbReference>
<dbReference type="Proteomes" id="UP001589890">
    <property type="component" value="Unassembled WGS sequence"/>
</dbReference>
<evidence type="ECO:0000313" key="3">
    <source>
        <dbReference type="Proteomes" id="UP001589890"/>
    </source>
</evidence>
<sequence length="329" mass="35304">MRLLMLGGTAFVGRAVVEDALARGWDVTVLNRGTTDPNPPKGVTALVGDRTTDEGLGALKDGQWDIVVDAWSQSPRAVDASTRLLADRAGFYAYVSTRGVYEWPPPSGAAEDFPLVEADPTDGDVDYGRAKRGGEIAVERAFGDRGLLVRAGLILGPWENVDRLPWWLRRITKGGPVLAPGPRDLGIQYIDARDLAAWTLDQAVRGQGGAYNVVSPPAYTTIGEILETCVEVTGSDAELRWTEPDVILAAGIEGWAQLPIWVEPGPSYDALHNADVSKALAAGLTIRPVAETIRDTWAWMQGPTGQPARTVRSATGLDPEVEARVLLSS</sequence>
<name>A0ABV6QSD5_9ACTN</name>
<comment type="caution">
    <text evidence="2">The sequence shown here is derived from an EMBL/GenBank/DDBJ whole genome shotgun (WGS) entry which is preliminary data.</text>
</comment>
<accession>A0ABV6QSD5</accession>
<feature type="domain" description="NAD-dependent epimerase/dehydratase" evidence="1">
    <location>
        <begin position="4"/>
        <end position="212"/>
    </location>
</feature>
<evidence type="ECO:0000313" key="2">
    <source>
        <dbReference type="EMBL" id="MFC0627549.1"/>
    </source>
</evidence>
<proteinExistence type="predicted"/>
<reference evidence="2 3" key="1">
    <citation type="submission" date="2024-09" db="EMBL/GenBank/DDBJ databases">
        <authorList>
            <person name="Sun Q."/>
            <person name="Mori K."/>
        </authorList>
    </citation>
    <scope>NUCLEOTIDE SEQUENCE [LARGE SCALE GENOMIC DNA]</scope>
    <source>
        <strain evidence="2 3">CGMCC 1.15906</strain>
    </source>
</reference>
<dbReference type="InterPro" id="IPR001509">
    <property type="entry name" value="Epimerase_deHydtase"/>
</dbReference>
<dbReference type="Gene3D" id="3.40.50.720">
    <property type="entry name" value="NAD(P)-binding Rossmann-like Domain"/>
    <property type="match status" value="1"/>
</dbReference>